<proteinExistence type="predicted"/>
<dbReference type="PANTHER" id="PTHR33840:SF1">
    <property type="entry name" value="TLE1 PHOSPHOLIPASE DOMAIN-CONTAINING PROTEIN"/>
    <property type="match status" value="1"/>
</dbReference>
<dbReference type="RefSeq" id="WP_378800074.1">
    <property type="nucleotide sequence ID" value="NZ_JBHUER010000010.1"/>
</dbReference>
<feature type="domain" description="T6SS Phospholipase effector Tle1-like catalytic" evidence="1">
    <location>
        <begin position="23"/>
        <end position="291"/>
    </location>
</feature>
<dbReference type="PANTHER" id="PTHR33840">
    <property type="match status" value="1"/>
</dbReference>
<protein>
    <submittedName>
        <fullName evidence="2">DUF2235 domain-containing protein</fullName>
    </submittedName>
</protein>
<evidence type="ECO:0000313" key="2">
    <source>
        <dbReference type="EMBL" id="MFD1703986.1"/>
    </source>
</evidence>
<organism evidence="2 3">
    <name type="scientific">Methylopila henanensis</name>
    <dbReference type="NCBI Taxonomy" id="873516"/>
    <lineage>
        <taxon>Bacteria</taxon>
        <taxon>Pseudomonadati</taxon>
        <taxon>Pseudomonadota</taxon>
        <taxon>Alphaproteobacteria</taxon>
        <taxon>Hyphomicrobiales</taxon>
        <taxon>Methylopilaceae</taxon>
        <taxon>Methylopila</taxon>
    </lineage>
</organism>
<reference evidence="3" key="1">
    <citation type="journal article" date="2019" name="Int. J. Syst. Evol. Microbiol.">
        <title>The Global Catalogue of Microorganisms (GCM) 10K type strain sequencing project: providing services to taxonomists for standard genome sequencing and annotation.</title>
        <authorList>
            <consortium name="The Broad Institute Genomics Platform"/>
            <consortium name="The Broad Institute Genome Sequencing Center for Infectious Disease"/>
            <person name="Wu L."/>
            <person name="Ma J."/>
        </authorList>
    </citation>
    <scope>NUCLEOTIDE SEQUENCE [LARGE SCALE GENOMIC DNA]</scope>
    <source>
        <strain evidence="3">KCTC 23707</strain>
    </source>
</reference>
<accession>A0ABW4KA90</accession>
<dbReference type="InterPro" id="IPR018712">
    <property type="entry name" value="Tle1-like_cat"/>
</dbReference>
<name>A0ABW4KA90_9HYPH</name>
<keyword evidence="3" id="KW-1185">Reference proteome</keyword>
<gene>
    <name evidence="2" type="ORF">ACFSCV_13345</name>
</gene>
<dbReference type="SUPFAM" id="SSF53474">
    <property type="entry name" value="alpha/beta-Hydrolases"/>
    <property type="match status" value="1"/>
</dbReference>
<dbReference type="EMBL" id="JBHUER010000010">
    <property type="protein sequence ID" value="MFD1703986.1"/>
    <property type="molecule type" value="Genomic_DNA"/>
</dbReference>
<dbReference type="InterPro" id="IPR029058">
    <property type="entry name" value="AB_hydrolase_fold"/>
</dbReference>
<sequence length="566" mass="61043">MTSAVFALQAKKGRRSGDGMADVVVCCDGTWNTPDDLDGGLPAPTNVVKIYNALAETGADKTPIRRYYHPGVGTDGGWWERALGGGVGAGLGQNVKSAYRWLAGAYRPKDRIWLFGFSRGAFTARSLSGMISRCGLIDTAGMTDAEIWAAVDATYDAYRARAKDVEATDARPVLGFSKGQKVAGKTPIHFIGVWDTVGALGIPDDMALLNLIDDPTAYEFHDTALSDNVGYARHAVALDERRQSFTPTLWVDTPPKQNVAQVWFPGVHSDVGGGYVQTGLANGALKWMMDQAADASSPVKAKDGAPEPATLGGLVFRKGAAAQVVPNARDVLHDSLTGVFKKLKTRPREAPCFAPAAARAAKLDGSIHASAYDRYDDPPLSQFAYWPTRALAPGEEKTVDVFARDHWNASGIYLEKGAAYSFAATGEWLDKSIACGPDGARDGTFKPAEIVHVLSSAWGGAESLYKRLTGNAQADFWWTKREEGIGWFALVGMIASGEWFEKDGSLAKKPLTSKDHARLTLNETFHIGSKATITPQASGYLYCFANDAWQTYDNNRGSVKLTVRRT</sequence>
<dbReference type="Proteomes" id="UP001597308">
    <property type="component" value="Unassembled WGS sequence"/>
</dbReference>
<comment type="caution">
    <text evidence="2">The sequence shown here is derived from an EMBL/GenBank/DDBJ whole genome shotgun (WGS) entry which is preliminary data.</text>
</comment>
<dbReference type="Gene3D" id="2.60.120.430">
    <property type="entry name" value="Galactose-binding lectin"/>
    <property type="match status" value="1"/>
</dbReference>
<dbReference type="Pfam" id="PF09994">
    <property type="entry name" value="T6SS_Tle1-like_cat"/>
    <property type="match status" value="1"/>
</dbReference>
<evidence type="ECO:0000259" key="1">
    <source>
        <dbReference type="Pfam" id="PF09994"/>
    </source>
</evidence>
<evidence type="ECO:0000313" key="3">
    <source>
        <dbReference type="Proteomes" id="UP001597308"/>
    </source>
</evidence>